<feature type="binding site" evidence="17">
    <location>
        <position position="279"/>
    </location>
    <ligand>
        <name>FAD</name>
        <dbReference type="ChEBI" id="CHEBI:57692"/>
    </ligand>
</feature>
<evidence type="ECO:0000256" key="4">
    <source>
        <dbReference type="ARBA" id="ARBA00011802"/>
    </source>
</evidence>
<evidence type="ECO:0000256" key="9">
    <source>
        <dbReference type="ARBA" id="ARBA00022827"/>
    </source>
</evidence>
<dbReference type="InterPro" id="IPR037192">
    <property type="entry name" value="ERO1-like_sf"/>
</dbReference>
<evidence type="ECO:0000256" key="2">
    <source>
        <dbReference type="ARBA" id="ARBA00004367"/>
    </source>
</evidence>
<dbReference type="SUPFAM" id="SSF110019">
    <property type="entry name" value="ERO1-like"/>
    <property type="match status" value="1"/>
</dbReference>
<reference evidence="21 22" key="1">
    <citation type="submission" date="2018-11" db="EMBL/GenBank/DDBJ databases">
        <title>Genome sequence of Saitozyma podzolica DSM 27192.</title>
        <authorList>
            <person name="Aliyu H."/>
            <person name="Gorte O."/>
            <person name="Ochsenreither K."/>
        </authorList>
    </citation>
    <scope>NUCLEOTIDE SEQUENCE [LARGE SCALE GENOMIC DNA]</scope>
    <source>
        <strain evidence="21 22">DSM 27192</strain>
    </source>
</reference>
<keyword evidence="8" id="KW-0256">Endoplasmic reticulum</keyword>
<evidence type="ECO:0000256" key="18">
    <source>
        <dbReference type="PIRSR" id="PIRSR017205-3"/>
    </source>
</evidence>
<feature type="binding site" evidence="17">
    <location>
        <position position="164"/>
    </location>
    <ligand>
        <name>FAD</name>
        <dbReference type="ChEBI" id="CHEBI:57692"/>
    </ligand>
</feature>
<dbReference type="EMBL" id="RSCD01000004">
    <property type="protein sequence ID" value="RSH93337.1"/>
    <property type="molecule type" value="Genomic_DNA"/>
</dbReference>
<name>A0A427YQJ4_9TREE</name>
<protein>
    <recommendedName>
        <fullName evidence="23">Endoplasmic oxidoreductin-1</fullName>
    </recommendedName>
</protein>
<keyword evidence="9 17" id="KW-0274">FAD</keyword>
<evidence type="ECO:0000256" key="15">
    <source>
        <dbReference type="ARBA" id="ARBA00023284"/>
    </source>
</evidence>
<evidence type="ECO:0000256" key="19">
    <source>
        <dbReference type="SAM" id="MobiDB-lite"/>
    </source>
</evidence>
<dbReference type="Pfam" id="PF04137">
    <property type="entry name" value="ERO1"/>
    <property type="match status" value="1"/>
</dbReference>
<feature type="binding site" evidence="17">
    <location>
        <position position="247"/>
    </location>
    <ligand>
        <name>FAD</name>
        <dbReference type="ChEBI" id="CHEBI:57692"/>
    </ligand>
</feature>
<dbReference type="GO" id="GO:0005789">
    <property type="term" value="C:endoplasmic reticulum membrane"/>
    <property type="evidence" value="ECO:0007669"/>
    <property type="project" value="UniProtKB-SubCell"/>
</dbReference>
<comment type="subunit">
    <text evidence="4">May function both as a monomer and a homodimer.</text>
</comment>
<feature type="binding site" evidence="17">
    <location>
        <position position="177"/>
    </location>
    <ligand>
        <name>FAD</name>
        <dbReference type="ChEBI" id="CHEBI:57692"/>
    </ligand>
</feature>
<feature type="binding site" evidence="17">
    <location>
        <position position="250"/>
    </location>
    <ligand>
        <name>FAD</name>
        <dbReference type="ChEBI" id="CHEBI:57692"/>
    </ligand>
</feature>
<comment type="cofactor">
    <cofactor evidence="1 17">
        <name>FAD</name>
        <dbReference type="ChEBI" id="CHEBI:57692"/>
    </cofactor>
</comment>
<feature type="chain" id="PRO_5019462599" description="Endoplasmic oxidoreductin-1" evidence="20">
    <location>
        <begin position="19"/>
        <end position="551"/>
    </location>
</feature>
<evidence type="ECO:0000256" key="13">
    <source>
        <dbReference type="ARBA" id="ARBA00023157"/>
    </source>
</evidence>
<evidence type="ECO:0000256" key="1">
    <source>
        <dbReference type="ARBA" id="ARBA00001974"/>
    </source>
</evidence>
<dbReference type="STRING" id="1890683.A0A427YQJ4"/>
<dbReference type="InterPro" id="IPR007266">
    <property type="entry name" value="Ero1"/>
</dbReference>
<evidence type="ECO:0000313" key="21">
    <source>
        <dbReference type="EMBL" id="RSH93337.1"/>
    </source>
</evidence>
<dbReference type="GO" id="GO:0015035">
    <property type="term" value="F:protein-disulfide reductase activity"/>
    <property type="evidence" value="ECO:0007669"/>
    <property type="project" value="InterPro"/>
</dbReference>
<feature type="signal peptide" evidence="20">
    <location>
        <begin position="1"/>
        <end position="18"/>
    </location>
</feature>
<keyword evidence="11" id="KW-0560">Oxidoreductase</keyword>
<evidence type="ECO:0000256" key="11">
    <source>
        <dbReference type="ARBA" id="ARBA00023002"/>
    </source>
</evidence>
<comment type="similarity">
    <text evidence="3">Belongs to the EROs family.</text>
</comment>
<keyword evidence="10" id="KW-0249">Electron transport</keyword>
<sequence>MRVAATLAAAAFAATSLAGPSRPDSKVARNVLEGKAEGYCSPSGPIEFTHCMYETVEALNADLYPKLHRLVQYPFFRHYKVDLYRECPFWYENGFCMNRACGVEAADESEIPEKWRAQALSEVQVSTEDDGISSCYFREQDYCYIEDDATQEGQYIDLSLNPERFTGYAGDSAHRVWRAIYEENCFGLSEAALAPKPSLASAVAGAGMSGQAAWGFSKLSEGWGTEMVKTQEEDTCEEKRLYYRVISGLHASISIHICHDYLDQQTGEWSPNLQCFVNRLASHPERLSNVYFNAVLLLRAAARAAPYLEAYDIGTAPIGRLLDPKARAQQTVDAEARASLKEVLDLATADGMANGFDEGDFFTGPDAIILKEQFKSHFRNVSRIMDCVGCDKCRLWGKLQVSGLGTALKILFELDEKALDPKINPDLLQRSEVVALFNTLHRHSESLAAVDQFRKMYAETQAAESSAAAHRAETTSRPRRRKARTLTPPPERHLGVIGSVIGVIVSGAEAVRRSCVGCLDLCWRQLDKGPVRDAAQAVRRFAGQVIPRLDL</sequence>
<evidence type="ECO:0000313" key="22">
    <source>
        <dbReference type="Proteomes" id="UP000279259"/>
    </source>
</evidence>
<keyword evidence="6" id="KW-0285">Flavoprotein</keyword>
<dbReference type="AlphaFoldDB" id="A0A427YQJ4"/>
<keyword evidence="12" id="KW-0472">Membrane</keyword>
<feature type="active site" description="Nucleophile" evidence="16">
    <location>
        <position position="390"/>
    </location>
</feature>
<accession>A0A427YQJ4</accession>
<dbReference type="PIRSF" id="PIRSF017205">
    <property type="entry name" value="ERO1"/>
    <property type="match status" value="1"/>
</dbReference>
<evidence type="ECO:0000256" key="14">
    <source>
        <dbReference type="ARBA" id="ARBA00023180"/>
    </source>
</evidence>
<keyword evidence="13 18" id="KW-1015">Disulfide bond</keyword>
<dbReference type="GO" id="GO:0016972">
    <property type="term" value="F:thiol oxidase activity"/>
    <property type="evidence" value="ECO:0007669"/>
    <property type="project" value="InterPro"/>
</dbReference>
<keyword evidence="15" id="KW-0676">Redox-active center</keyword>
<feature type="disulfide bond" description="Redox-active" evidence="18">
    <location>
        <begin position="390"/>
        <end position="393"/>
    </location>
</feature>
<proteinExistence type="inferred from homology"/>
<feature type="disulfide bond" evidence="18">
    <location>
        <begin position="135"/>
        <end position="143"/>
    </location>
</feature>
<dbReference type="PANTHER" id="PTHR12613:SF0">
    <property type="entry name" value="ERO1-LIKE PROTEIN"/>
    <property type="match status" value="1"/>
</dbReference>
<evidence type="ECO:0000256" key="12">
    <source>
        <dbReference type="ARBA" id="ARBA00023136"/>
    </source>
</evidence>
<organism evidence="21 22">
    <name type="scientific">Saitozyma podzolica</name>
    <dbReference type="NCBI Taxonomy" id="1890683"/>
    <lineage>
        <taxon>Eukaryota</taxon>
        <taxon>Fungi</taxon>
        <taxon>Dikarya</taxon>
        <taxon>Basidiomycota</taxon>
        <taxon>Agaricomycotina</taxon>
        <taxon>Tremellomycetes</taxon>
        <taxon>Tremellales</taxon>
        <taxon>Trimorphomycetaceae</taxon>
        <taxon>Saitozyma</taxon>
    </lineage>
</organism>
<feature type="binding site" evidence="17">
    <location>
        <position position="166"/>
    </location>
    <ligand>
        <name>FAD</name>
        <dbReference type="ChEBI" id="CHEBI:57692"/>
    </ligand>
</feature>
<evidence type="ECO:0000256" key="8">
    <source>
        <dbReference type="ARBA" id="ARBA00022824"/>
    </source>
</evidence>
<gene>
    <name evidence="21" type="ORF">EHS25_007691</name>
</gene>
<dbReference type="GO" id="GO:0071949">
    <property type="term" value="F:FAD binding"/>
    <property type="evidence" value="ECO:0007669"/>
    <property type="project" value="InterPro"/>
</dbReference>
<evidence type="ECO:0008006" key="23">
    <source>
        <dbReference type="Google" id="ProtNLM"/>
    </source>
</evidence>
<dbReference type="PANTHER" id="PTHR12613">
    <property type="entry name" value="ERO1-RELATED"/>
    <property type="match status" value="1"/>
</dbReference>
<dbReference type="OrthoDB" id="269384at2759"/>
<evidence type="ECO:0000256" key="10">
    <source>
        <dbReference type="ARBA" id="ARBA00022982"/>
    </source>
</evidence>
<evidence type="ECO:0000256" key="17">
    <source>
        <dbReference type="PIRSR" id="PIRSR017205-2"/>
    </source>
</evidence>
<keyword evidence="7 20" id="KW-0732">Signal</keyword>
<evidence type="ECO:0000256" key="6">
    <source>
        <dbReference type="ARBA" id="ARBA00022630"/>
    </source>
</evidence>
<comment type="subcellular location">
    <subcellularLocation>
        <location evidence="2">Endoplasmic reticulum membrane</location>
        <topology evidence="2">Peripheral membrane protein</topology>
        <orientation evidence="2">Lumenal side</orientation>
    </subcellularLocation>
</comment>
<feature type="active site" evidence="16">
    <location>
        <position position="393"/>
    </location>
</feature>
<evidence type="ECO:0000256" key="3">
    <source>
        <dbReference type="ARBA" id="ARBA00008277"/>
    </source>
</evidence>
<evidence type="ECO:0000256" key="16">
    <source>
        <dbReference type="PIRSR" id="PIRSR017205-1"/>
    </source>
</evidence>
<keyword evidence="14" id="KW-0325">Glycoprotein</keyword>
<evidence type="ECO:0000256" key="5">
    <source>
        <dbReference type="ARBA" id="ARBA00022448"/>
    </source>
</evidence>
<dbReference type="GO" id="GO:0034975">
    <property type="term" value="P:protein folding in endoplasmic reticulum"/>
    <property type="evidence" value="ECO:0007669"/>
    <property type="project" value="InterPro"/>
</dbReference>
<feature type="region of interest" description="Disordered" evidence="19">
    <location>
        <begin position="462"/>
        <end position="491"/>
    </location>
</feature>
<evidence type="ECO:0000256" key="7">
    <source>
        <dbReference type="ARBA" id="ARBA00022729"/>
    </source>
</evidence>
<dbReference type="Proteomes" id="UP000279259">
    <property type="component" value="Unassembled WGS sequence"/>
</dbReference>
<keyword evidence="5" id="KW-0813">Transport</keyword>
<evidence type="ECO:0000256" key="20">
    <source>
        <dbReference type="SAM" id="SignalP"/>
    </source>
</evidence>
<keyword evidence="22" id="KW-1185">Reference proteome</keyword>
<comment type="caution">
    <text evidence="21">The sequence shown here is derived from an EMBL/GenBank/DDBJ whole genome shotgun (WGS) entry which is preliminary data.</text>
</comment>
<feature type="disulfide bond" description="Redox-active" evidence="18">
    <location>
        <begin position="96"/>
        <end position="101"/>
    </location>
</feature>